<comment type="caution">
    <text evidence="2">The sequence shown here is derived from an EMBL/GenBank/DDBJ whole genome shotgun (WGS) entry which is preliminary data.</text>
</comment>
<proteinExistence type="predicted"/>
<sequence>MAATRDSETRDQETAWSRFERAVDAAVKGGPKHKVAPTAGVDKKTRPASKGRVHKGKSKN</sequence>
<name>A0A9W6LRT0_9HYPH</name>
<dbReference type="Proteomes" id="UP001144323">
    <property type="component" value="Unassembled WGS sequence"/>
</dbReference>
<evidence type="ECO:0000256" key="1">
    <source>
        <dbReference type="SAM" id="MobiDB-lite"/>
    </source>
</evidence>
<protein>
    <submittedName>
        <fullName evidence="2">Uncharacterized protein</fullName>
    </submittedName>
</protein>
<feature type="compositionally biased region" description="Basic residues" evidence="1">
    <location>
        <begin position="46"/>
        <end position="60"/>
    </location>
</feature>
<dbReference type="AlphaFoldDB" id="A0A9W6LRT0"/>
<dbReference type="EMBL" id="BSEC01000001">
    <property type="protein sequence ID" value="GLI92619.1"/>
    <property type="molecule type" value="Genomic_DNA"/>
</dbReference>
<gene>
    <name evidence="2" type="ORF">LMG27198_16110</name>
</gene>
<organism evidence="2 3">
    <name type="scientific">Methylocystis echinoides</name>
    <dbReference type="NCBI Taxonomy" id="29468"/>
    <lineage>
        <taxon>Bacteria</taxon>
        <taxon>Pseudomonadati</taxon>
        <taxon>Pseudomonadota</taxon>
        <taxon>Alphaproteobacteria</taxon>
        <taxon>Hyphomicrobiales</taxon>
        <taxon>Methylocystaceae</taxon>
        <taxon>Methylocystis</taxon>
    </lineage>
</organism>
<feature type="region of interest" description="Disordered" evidence="1">
    <location>
        <begin position="22"/>
        <end position="60"/>
    </location>
</feature>
<accession>A0A9W6LRT0</accession>
<evidence type="ECO:0000313" key="2">
    <source>
        <dbReference type="EMBL" id="GLI92619.1"/>
    </source>
</evidence>
<evidence type="ECO:0000313" key="3">
    <source>
        <dbReference type="Proteomes" id="UP001144323"/>
    </source>
</evidence>
<keyword evidence="3" id="KW-1185">Reference proteome</keyword>
<reference evidence="2" key="1">
    <citation type="journal article" date="2023" name="Int. J. Syst. Evol. Microbiol.">
        <title>Methylocystis iwaonis sp. nov., a type II methane-oxidizing bacterium from surface soil of a rice paddy field in Japan, and emended description of the genus Methylocystis (ex Whittenbury et al. 1970) Bowman et al. 1993.</title>
        <authorList>
            <person name="Kaise H."/>
            <person name="Sawadogo J.B."/>
            <person name="Alam M.S."/>
            <person name="Ueno C."/>
            <person name="Dianou D."/>
            <person name="Shinjo R."/>
            <person name="Asakawa S."/>
        </authorList>
    </citation>
    <scope>NUCLEOTIDE SEQUENCE</scope>
    <source>
        <strain evidence="2">LMG27198</strain>
    </source>
</reference>